<dbReference type="SUPFAM" id="SSF47473">
    <property type="entry name" value="EF-hand"/>
    <property type="match status" value="1"/>
</dbReference>
<dbReference type="InterPro" id="IPR051581">
    <property type="entry name" value="Ca-bind"/>
</dbReference>
<name>A0A4U8UTI1_STECR</name>
<dbReference type="SMART" id="SM00054">
    <property type="entry name" value="EFh"/>
    <property type="match status" value="3"/>
</dbReference>
<accession>A0A4U8UTI1</accession>
<organism evidence="5 6">
    <name type="scientific">Steinernema carpocapsae</name>
    <name type="common">Entomopathogenic nematode</name>
    <dbReference type="NCBI Taxonomy" id="34508"/>
    <lineage>
        <taxon>Eukaryota</taxon>
        <taxon>Metazoa</taxon>
        <taxon>Ecdysozoa</taxon>
        <taxon>Nematoda</taxon>
        <taxon>Chromadorea</taxon>
        <taxon>Rhabditida</taxon>
        <taxon>Tylenchina</taxon>
        <taxon>Panagrolaimomorpha</taxon>
        <taxon>Strongyloidoidea</taxon>
        <taxon>Steinernematidae</taxon>
        <taxon>Steinernema</taxon>
    </lineage>
</organism>
<evidence type="ECO:0000313" key="6">
    <source>
        <dbReference type="Proteomes" id="UP000298663"/>
    </source>
</evidence>
<dbReference type="EMBL" id="AZBU02000001">
    <property type="protein sequence ID" value="TMS35939.1"/>
    <property type="molecule type" value="Genomic_DNA"/>
</dbReference>
<evidence type="ECO:0000313" key="5">
    <source>
        <dbReference type="EMBL" id="TMS35939.1"/>
    </source>
</evidence>
<dbReference type="Pfam" id="PF13202">
    <property type="entry name" value="EF-hand_5"/>
    <property type="match status" value="1"/>
</dbReference>
<gene>
    <name evidence="5" type="ORF">L596_003224</name>
</gene>
<evidence type="ECO:0000256" key="2">
    <source>
        <dbReference type="ARBA" id="ARBA00022737"/>
    </source>
</evidence>
<dbReference type="InterPro" id="IPR011992">
    <property type="entry name" value="EF-hand-dom_pair"/>
</dbReference>
<dbReference type="EMBL" id="CM016762">
    <property type="protein sequence ID" value="TMS35939.1"/>
    <property type="molecule type" value="Genomic_DNA"/>
</dbReference>
<dbReference type="CDD" id="cd00051">
    <property type="entry name" value="EFh"/>
    <property type="match status" value="2"/>
</dbReference>
<keyword evidence="2" id="KW-0677">Repeat</keyword>
<dbReference type="OrthoDB" id="444540at2759"/>
<feature type="domain" description="EF-hand" evidence="4">
    <location>
        <begin position="93"/>
        <end position="128"/>
    </location>
</feature>
<dbReference type="Pfam" id="PF13499">
    <property type="entry name" value="EF-hand_7"/>
    <property type="match status" value="1"/>
</dbReference>
<dbReference type="Proteomes" id="UP000298663">
    <property type="component" value="Chromosome X"/>
</dbReference>
<feature type="domain" description="EF-hand" evidence="4">
    <location>
        <begin position="57"/>
        <end position="92"/>
    </location>
</feature>
<dbReference type="PROSITE" id="PS00018">
    <property type="entry name" value="EF_HAND_1"/>
    <property type="match status" value="2"/>
</dbReference>
<keyword evidence="6" id="KW-1185">Reference proteome</keyword>
<proteinExistence type="predicted"/>
<dbReference type="AlphaFoldDB" id="A0A4U8UTI1"/>
<dbReference type="PANTHER" id="PTHR34524:SF6">
    <property type="entry name" value="CALCYPHOSINE LIKE"/>
    <property type="match status" value="1"/>
</dbReference>
<dbReference type="PANTHER" id="PTHR34524">
    <property type="entry name" value="CALCYPHOSIN"/>
    <property type="match status" value="1"/>
</dbReference>
<evidence type="ECO:0000256" key="1">
    <source>
        <dbReference type="ARBA" id="ARBA00022723"/>
    </source>
</evidence>
<dbReference type="InterPro" id="IPR018247">
    <property type="entry name" value="EF_Hand_1_Ca_BS"/>
</dbReference>
<dbReference type="STRING" id="34508.A0A4U8UTI1"/>
<dbReference type="GO" id="GO:0005509">
    <property type="term" value="F:calcium ion binding"/>
    <property type="evidence" value="ECO:0007669"/>
    <property type="project" value="InterPro"/>
</dbReference>
<comment type="caution">
    <text evidence="5">The sequence shown here is derived from an EMBL/GenBank/DDBJ whole genome shotgun (WGS) entry which is preliminary data.</text>
</comment>
<keyword evidence="3" id="KW-0106">Calcium</keyword>
<protein>
    <recommendedName>
        <fullName evidence="4">EF-hand domain-containing protein</fullName>
    </recommendedName>
</protein>
<reference evidence="5 6" key="1">
    <citation type="journal article" date="2015" name="Genome Biol.">
        <title>Comparative genomics of Steinernema reveals deeply conserved gene regulatory networks.</title>
        <authorList>
            <person name="Dillman A.R."/>
            <person name="Macchietto M."/>
            <person name="Porter C.F."/>
            <person name="Rogers A."/>
            <person name="Williams B."/>
            <person name="Antoshechkin I."/>
            <person name="Lee M.M."/>
            <person name="Goodwin Z."/>
            <person name="Lu X."/>
            <person name="Lewis E.E."/>
            <person name="Goodrich-Blair H."/>
            <person name="Stock S.P."/>
            <person name="Adams B.J."/>
            <person name="Sternberg P.W."/>
            <person name="Mortazavi A."/>
        </authorList>
    </citation>
    <scope>NUCLEOTIDE SEQUENCE [LARGE SCALE GENOMIC DNA]</scope>
    <source>
        <strain evidence="5 6">ALL</strain>
    </source>
</reference>
<feature type="domain" description="EF-hand" evidence="4">
    <location>
        <begin position="129"/>
        <end position="164"/>
    </location>
</feature>
<dbReference type="PROSITE" id="PS50222">
    <property type="entry name" value="EF_HAND_2"/>
    <property type="match status" value="3"/>
</dbReference>
<dbReference type="Gene3D" id="1.10.238.10">
    <property type="entry name" value="EF-hand"/>
    <property type="match status" value="2"/>
</dbReference>
<reference evidence="5 6" key="2">
    <citation type="journal article" date="2019" name="G3 (Bethesda)">
        <title>Hybrid Assembly of the Genome of the Entomopathogenic Nematode Steinernema carpocapsae Identifies the X-Chromosome.</title>
        <authorList>
            <person name="Serra L."/>
            <person name="Macchietto M."/>
            <person name="Macias-Munoz A."/>
            <person name="McGill C.J."/>
            <person name="Rodriguez I.M."/>
            <person name="Rodriguez B."/>
            <person name="Murad R."/>
            <person name="Mortazavi A."/>
        </authorList>
    </citation>
    <scope>NUCLEOTIDE SEQUENCE [LARGE SCALE GENOMIC DNA]</scope>
    <source>
        <strain evidence="5 6">ALL</strain>
    </source>
</reference>
<dbReference type="InterPro" id="IPR002048">
    <property type="entry name" value="EF_hand_dom"/>
</dbReference>
<evidence type="ECO:0000256" key="3">
    <source>
        <dbReference type="ARBA" id="ARBA00022837"/>
    </source>
</evidence>
<sequence>MNNSSACFQPALGVSILNISPASMSEHELKQKAEQKLQSVTDPVEKLRYTCLRRGAAGIKELGRAFRIIDDNENKTLDYEEFSKGIHDFAVKVKDSEIKEIFDHIDKDKSGSINFDEFLLALRPPMTQARLNLIDKAFQKLDKTGDGVVTVADMEGVYEHRRHPQFISGEKTKEQIFEQFLKNFEVGGHVDGKVNHIRASDNCTPGIHFKTRESENSMPCVTFHMRSKYHTHEIISTTTS</sequence>
<evidence type="ECO:0000259" key="4">
    <source>
        <dbReference type="PROSITE" id="PS50222"/>
    </source>
</evidence>
<keyword evidence="1" id="KW-0479">Metal-binding</keyword>